<reference evidence="2 3" key="1">
    <citation type="submission" date="2016-11" db="EMBL/GenBank/DDBJ databases">
        <authorList>
            <person name="Jaros S."/>
            <person name="Januszkiewicz K."/>
            <person name="Wedrychowicz H."/>
        </authorList>
    </citation>
    <scope>NUCLEOTIDE SEQUENCE [LARGE SCALE GENOMIC DNA]</scope>
    <source>
        <strain evidence="2 3">DSM 46144</strain>
    </source>
</reference>
<sequence>MAHPIHPSRLRPRRHWYAVAAATAALSLFCAFGGFIAAGLTTDQTVPDFDNVLFGNGKQLDVPFSADRGYAIYVLEGTPTRCTFGPGVTASLPAETYTFLREDETWKETFELSVASDGLYQVTCDAASFAIGETPPASSWHGPLAGLFLVVATLPCLGIPAAIVIVAVVASRRSSHRTQLLRRSY</sequence>
<keyword evidence="1" id="KW-0472">Membrane</keyword>
<proteinExistence type="predicted"/>
<organism evidence="2 3">
    <name type="scientific">Cryptosporangium aurantiacum</name>
    <dbReference type="NCBI Taxonomy" id="134849"/>
    <lineage>
        <taxon>Bacteria</taxon>
        <taxon>Bacillati</taxon>
        <taxon>Actinomycetota</taxon>
        <taxon>Actinomycetes</taxon>
        <taxon>Cryptosporangiales</taxon>
        <taxon>Cryptosporangiaceae</taxon>
        <taxon>Cryptosporangium</taxon>
    </lineage>
</organism>
<evidence type="ECO:0000256" key="1">
    <source>
        <dbReference type="SAM" id="Phobius"/>
    </source>
</evidence>
<feature type="transmembrane region" description="Helical" evidence="1">
    <location>
        <begin position="16"/>
        <end position="40"/>
    </location>
</feature>
<evidence type="ECO:0000313" key="3">
    <source>
        <dbReference type="Proteomes" id="UP000184440"/>
    </source>
</evidence>
<dbReference type="RefSeq" id="WP_073261124.1">
    <property type="nucleotide sequence ID" value="NZ_FRCS01000010.1"/>
</dbReference>
<feature type="transmembrane region" description="Helical" evidence="1">
    <location>
        <begin position="144"/>
        <end position="170"/>
    </location>
</feature>
<keyword evidence="3" id="KW-1185">Reference proteome</keyword>
<dbReference type="STRING" id="134849.SAMN05443668_11071"/>
<gene>
    <name evidence="2" type="ORF">SAMN05443668_11071</name>
</gene>
<keyword evidence="1" id="KW-1133">Transmembrane helix</keyword>
<accession>A0A1M7RD35</accession>
<dbReference type="EMBL" id="FRCS01000010">
    <property type="protein sequence ID" value="SHN44124.1"/>
    <property type="molecule type" value="Genomic_DNA"/>
</dbReference>
<dbReference type="Proteomes" id="UP000184440">
    <property type="component" value="Unassembled WGS sequence"/>
</dbReference>
<dbReference type="AlphaFoldDB" id="A0A1M7RD35"/>
<keyword evidence="1" id="KW-0812">Transmembrane</keyword>
<evidence type="ECO:0000313" key="2">
    <source>
        <dbReference type="EMBL" id="SHN44124.1"/>
    </source>
</evidence>
<name>A0A1M7RD35_9ACTN</name>
<protein>
    <submittedName>
        <fullName evidence="2">Uncharacterized protein</fullName>
    </submittedName>
</protein>